<dbReference type="InterPro" id="IPR027461">
    <property type="entry name" value="Carboxypeptidase_A_C_sf"/>
</dbReference>
<dbReference type="GO" id="GO:0006508">
    <property type="term" value="P:proteolysis"/>
    <property type="evidence" value="ECO:0007669"/>
    <property type="project" value="UniProtKB-KW"/>
</dbReference>
<dbReference type="PANTHER" id="PTHR30237">
    <property type="entry name" value="MURAMOYLTETRAPEPTIDE CARBOXYPEPTIDASE"/>
    <property type="match status" value="1"/>
</dbReference>
<feature type="active site" description="Charge relay system" evidence="6">
    <location>
        <position position="214"/>
    </location>
</feature>
<sequence length="310" mass="34410">MHTFFSSPERASLRVALIAPSGAVDEERYTLTLQRLGQLGATVVSGQHVLDRHRYLAGTAEQRVDDLHKAFERDDADIVWCLRGGYGADHLLPLIDWTRIARHPERALVGYSDVTVLLEAFYRHGLPAIHAPVATELALVSPWPPEETDARWQSMRSLQHVHAHTEGHMETVRFAGPEMTVSGQLRGGNLVTLASLCGTPGAMVLERPTLLMLEEVGEADYRIERCFHQLLSSLDTRWLSGVCLGSFTRQGEATTSSHAALAEWLAPLNIPLHHQLPFGHHPINHAWPYGAMATLSAAGLHWHVSTEDFR</sequence>
<dbReference type="InterPro" id="IPR040921">
    <property type="entry name" value="Peptidase_S66C"/>
</dbReference>
<keyword evidence="4" id="KW-0378">Hydrolase</keyword>
<dbReference type="Gene3D" id="3.50.30.60">
    <property type="entry name" value="LD-carboxypeptidase A C-terminal domain-like"/>
    <property type="match status" value="1"/>
</dbReference>
<evidence type="ECO:0000256" key="4">
    <source>
        <dbReference type="ARBA" id="ARBA00022801"/>
    </source>
</evidence>
<gene>
    <name evidence="9" type="ORF">ZBT109_0952</name>
</gene>
<dbReference type="STRING" id="1123510.GCA_000620025_00985"/>
<keyword evidence="2" id="KW-0121">Carboxypeptidase</keyword>
<proteinExistence type="inferred from homology"/>
<feature type="active site" description="Charge relay system" evidence="6">
    <location>
        <position position="280"/>
    </location>
</feature>
<evidence type="ECO:0000256" key="3">
    <source>
        <dbReference type="ARBA" id="ARBA00022670"/>
    </source>
</evidence>
<evidence type="ECO:0000256" key="1">
    <source>
        <dbReference type="ARBA" id="ARBA00010233"/>
    </source>
</evidence>
<reference evidence="9 10" key="1">
    <citation type="submission" date="2018-09" db="EMBL/GenBank/DDBJ databases">
        <title>Zymobacter palmae IAM14233 (=T109) whole genome analysis.</title>
        <authorList>
            <person name="Yanase H."/>
        </authorList>
    </citation>
    <scope>NUCLEOTIDE SEQUENCE [LARGE SCALE GENOMIC DNA]</scope>
    <source>
        <strain evidence="9 10">IAM14233</strain>
    </source>
</reference>
<dbReference type="InterPro" id="IPR027478">
    <property type="entry name" value="LdcA_N"/>
</dbReference>
<accession>A0A348HDM3</accession>
<dbReference type="CDD" id="cd07025">
    <property type="entry name" value="Peptidase_S66"/>
    <property type="match status" value="1"/>
</dbReference>
<dbReference type="RefSeq" id="WP_038279415.1">
    <property type="nucleotide sequence ID" value="NZ_AP018933.1"/>
</dbReference>
<dbReference type="PIRSF" id="PIRSF028757">
    <property type="entry name" value="LD-carboxypeptidase"/>
    <property type="match status" value="1"/>
</dbReference>
<dbReference type="SUPFAM" id="SSF52317">
    <property type="entry name" value="Class I glutamine amidotransferase-like"/>
    <property type="match status" value="1"/>
</dbReference>
<dbReference type="GO" id="GO:0008236">
    <property type="term" value="F:serine-type peptidase activity"/>
    <property type="evidence" value="ECO:0007669"/>
    <property type="project" value="UniProtKB-KW"/>
</dbReference>
<feature type="domain" description="LD-carboxypeptidase N-terminal" evidence="7">
    <location>
        <begin position="15"/>
        <end position="131"/>
    </location>
</feature>
<dbReference type="SUPFAM" id="SSF141986">
    <property type="entry name" value="LD-carboxypeptidase A C-terminal domain-like"/>
    <property type="match status" value="1"/>
</dbReference>
<evidence type="ECO:0000256" key="6">
    <source>
        <dbReference type="PIRSR" id="PIRSR028757-1"/>
    </source>
</evidence>
<dbReference type="AlphaFoldDB" id="A0A348HDM3"/>
<dbReference type="Pfam" id="PF17676">
    <property type="entry name" value="Peptidase_S66C"/>
    <property type="match status" value="1"/>
</dbReference>
<protein>
    <submittedName>
        <fullName evidence="9">Uncharacterized protein, homolog of microcin</fullName>
    </submittedName>
</protein>
<dbReference type="GO" id="GO:0004180">
    <property type="term" value="F:carboxypeptidase activity"/>
    <property type="evidence" value="ECO:0007669"/>
    <property type="project" value="UniProtKB-KW"/>
</dbReference>
<evidence type="ECO:0000313" key="9">
    <source>
        <dbReference type="EMBL" id="BBG29725.1"/>
    </source>
</evidence>
<evidence type="ECO:0000256" key="5">
    <source>
        <dbReference type="ARBA" id="ARBA00022825"/>
    </source>
</evidence>
<evidence type="ECO:0000259" key="8">
    <source>
        <dbReference type="Pfam" id="PF17676"/>
    </source>
</evidence>
<evidence type="ECO:0000313" key="10">
    <source>
        <dbReference type="Proteomes" id="UP000267342"/>
    </source>
</evidence>
<keyword evidence="10" id="KW-1185">Reference proteome</keyword>
<dbReference type="PANTHER" id="PTHR30237:SF2">
    <property type="entry name" value="MUREIN TETRAPEPTIDE CARBOXYPEPTIDASE"/>
    <property type="match status" value="1"/>
</dbReference>
<dbReference type="EMBL" id="AP018933">
    <property type="protein sequence ID" value="BBG29725.1"/>
    <property type="molecule type" value="Genomic_DNA"/>
</dbReference>
<evidence type="ECO:0000256" key="2">
    <source>
        <dbReference type="ARBA" id="ARBA00022645"/>
    </source>
</evidence>
<keyword evidence="5" id="KW-0720">Serine protease</keyword>
<dbReference type="OrthoDB" id="9807329at2"/>
<dbReference type="InterPro" id="IPR003507">
    <property type="entry name" value="S66_fam"/>
</dbReference>
<keyword evidence="3" id="KW-0645">Protease</keyword>
<comment type="similarity">
    <text evidence="1">Belongs to the peptidase S66 family.</text>
</comment>
<feature type="active site" description="Nucleophile" evidence="6">
    <location>
        <position position="112"/>
    </location>
</feature>
<dbReference type="Gene3D" id="3.40.50.10740">
    <property type="entry name" value="Class I glutamine amidotransferase-like"/>
    <property type="match status" value="1"/>
</dbReference>
<dbReference type="InterPro" id="IPR029062">
    <property type="entry name" value="Class_I_gatase-like"/>
</dbReference>
<evidence type="ECO:0000259" key="7">
    <source>
        <dbReference type="Pfam" id="PF02016"/>
    </source>
</evidence>
<dbReference type="Pfam" id="PF02016">
    <property type="entry name" value="Peptidase_S66"/>
    <property type="match status" value="1"/>
</dbReference>
<dbReference type="InterPro" id="IPR040449">
    <property type="entry name" value="Peptidase_S66_N"/>
</dbReference>
<name>A0A348HDM3_9GAMM</name>
<organism evidence="9 10">
    <name type="scientific">Zymobacter palmae</name>
    <dbReference type="NCBI Taxonomy" id="33074"/>
    <lineage>
        <taxon>Bacteria</taxon>
        <taxon>Pseudomonadati</taxon>
        <taxon>Pseudomonadota</taxon>
        <taxon>Gammaproteobacteria</taxon>
        <taxon>Oceanospirillales</taxon>
        <taxon>Halomonadaceae</taxon>
        <taxon>Zymobacter group</taxon>
        <taxon>Zymobacter</taxon>
    </lineage>
</organism>
<dbReference type="Proteomes" id="UP000267342">
    <property type="component" value="Chromosome"/>
</dbReference>
<dbReference type="KEGG" id="zpl:ZBT109_0952"/>
<feature type="domain" description="LD-carboxypeptidase C-terminal" evidence="8">
    <location>
        <begin position="182"/>
        <end position="295"/>
    </location>
</feature>